<dbReference type="EC" id="3.4.19.12" evidence="3"/>
<dbReference type="GO" id="GO:0005829">
    <property type="term" value="C:cytosol"/>
    <property type="evidence" value="ECO:0007669"/>
    <property type="project" value="TreeGrafter"/>
</dbReference>
<keyword evidence="2 3" id="KW-0378">Hydrolase</keyword>
<dbReference type="GO" id="GO:0016579">
    <property type="term" value="P:protein deubiquitination"/>
    <property type="evidence" value="ECO:0007669"/>
    <property type="project" value="TreeGrafter"/>
</dbReference>
<evidence type="ECO:0000256" key="3">
    <source>
        <dbReference type="RuleBase" id="RU367104"/>
    </source>
</evidence>
<dbReference type="GO" id="GO:0004843">
    <property type="term" value="F:cysteine-type deubiquitinase activity"/>
    <property type="evidence" value="ECO:0007669"/>
    <property type="project" value="UniProtKB-UniRule"/>
</dbReference>
<keyword evidence="3" id="KW-0833">Ubl conjugation pathway</keyword>
<comment type="subcellular location">
    <subcellularLocation>
        <location evidence="3">Cytoplasm</location>
    </subcellularLocation>
</comment>
<feature type="domain" description="OTU" evidence="6">
    <location>
        <begin position="351"/>
        <end position="491"/>
    </location>
</feature>
<dbReference type="EMBL" id="HBHW01039677">
    <property type="protein sequence ID" value="CAE0062460.1"/>
    <property type="molecule type" value="Transcribed_RNA"/>
</dbReference>
<evidence type="ECO:0000259" key="6">
    <source>
        <dbReference type="PROSITE" id="PS50802"/>
    </source>
</evidence>
<evidence type="ECO:0000256" key="5">
    <source>
        <dbReference type="SAM" id="MobiDB-lite"/>
    </source>
</evidence>
<sequence>MSCFCGLMESEPATGSYDRAQMDAQKMATQHNSRANHSDVTPPSRKHDEKVALSNDGKLVISTAPVEGKDKTVLSETWVEMKALDKRIAQNWLRYTGPADYTTIIEILVDRAKLLELVNKYGNDGGNLRDPAMEKLLQRADVTNTKLAAVTETLEAEIDGLQRRELELKKMWALVKQSDDNQGIDLMRNELGELIIEVKMYKSRWENALDTRLKQKLRQVEIAVEIINEETKGANEDGTFPSSGVMLKQVSSPSFRATRRSITRVLSLRTEEDQEDPNSSFRLASKRINTLELLAGMVEPGGTERFQSAVLADQGRKSSQPGLVPAASFSAQLYQTVNRRDGEVQDVGKELVVSRVRGDGRCLFRSVARGQHYLVNAAGLRDWNENKERSEADRLRGKVVAELRKHRELLISFCVVDGEFNRYCQIMSDPKTFGGEPELLMLALIVHTPISVYLSSRSGYSQIQVYGRQYTTDPINILYKDGIHYDALLSKKGRGR</sequence>
<dbReference type="GO" id="GO:0030968">
    <property type="term" value="P:endoplasmic reticulum unfolded protein response"/>
    <property type="evidence" value="ECO:0007669"/>
    <property type="project" value="TreeGrafter"/>
</dbReference>
<feature type="compositionally biased region" description="Polar residues" evidence="5">
    <location>
        <begin position="27"/>
        <end position="41"/>
    </location>
</feature>
<dbReference type="SUPFAM" id="SSF54001">
    <property type="entry name" value="Cysteine proteinases"/>
    <property type="match status" value="1"/>
</dbReference>
<dbReference type="GO" id="GO:0005634">
    <property type="term" value="C:nucleus"/>
    <property type="evidence" value="ECO:0007669"/>
    <property type="project" value="TreeGrafter"/>
</dbReference>
<evidence type="ECO:0000256" key="4">
    <source>
        <dbReference type="SAM" id="Coils"/>
    </source>
</evidence>
<comment type="catalytic activity">
    <reaction evidence="1 3">
        <text>Thiol-dependent hydrolysis of ester, thioester, amide, peptide and isopeptide bonds formed by the C-terminal Gly of ubiquitin (a 76-residue protein attached to proteins as an intracellular targeting signal).</text>
        <dbReference type="EC" id="3.4.19.12"/>
    </reaction>
</comment>
<dbReference type="GO" id="GO:0036503">
    <property type="term" value="P:ERAD pathway"/>
    <property type="evidence" value="ECO:0007669"/>
    <property type="project" value="TreeGrafter"/>
</dbReference>
<keyword evidence="3" id="KW-0788">Thiol protease</keyword>
<dbReference type="InterPro" id="IPR003323">
    <property type="entry name" value="OTU_dom"/>
</dbReference>
<feature type="region of interest" description="Disordered" evidence="5">
    <location>
        <begin position="24"/>
        <end position="50"/>
    </location>
</feature>
<name>A0A7S3A5N9_9RHOD</name>
<comment type="function">
    <text evidence="3">Hydrolase that can remove conjugated ubiquitin from proteins and may therefore play an important regulatory role at the level of protein turnover by preventing degradation.</text>
</comment>
<keyword evidence="4" id="KW-0175">Coiled coil</keyword>
<evidence type="ECO:0000256" key="2">
    <source>
        <dbReference type="ARBA" id="ARBA00022801"/>
    </source>
</evidence>
<keyword evidence="3" id="KW-0645">Protease</keyword>
<dbReference type="Pfam" id="PF02338">
    <property type="entry name" value="OTU"/>
    <property type="match status" value="1"/>
</dbReference>
<organism evidence="7">
    <name type="scientific">Rhodosorus marinus</name>
    <dbReference type="NCBI Taxonomy" id="101924"/>
    <lineage>
        <taxon>Eukaryota</taxon>
        <taxon>Rhodophyta</taxon>
        <taxon>Stylonematophyceae</taxon>
        <taxon>Stylonematales</taxon>
        <taxon>Stylonemataceae</taxon>
        <taxon>Rhodosorus</taxon>
    </lineage>
</organism>
<dbReference type="Gene3D" id="3.90.70.80">
    <property type="match status" value="1"/>
</dbReference>
<protein>
    <recommendedName>
        <fullName evidence="3">Ubiquitin thioesterase OTU</fullName>
        <ecNumber evidence="3">3.4.19.12</ecNumber>
    </recommendedName>
</protein>
<keyword evidence="3" id="KW-0963">Cytoplasm</keyword>
<feature type="coiled-coil region" evidence="4">
    <location>
        <begin position="144"/>
        <end position="171"/>
    </location>
</feature>
<reference evidence="7" key="1">
    <citation type="submission" date="2021-01" db="EMBL/GenBank/DDBJ databases">
        <authorList>
            <person name="Corre E."/>
            <person name="Pelletier E."/>
            <person name="Niang G."/>
            <person name="Scheremetjew M."/>
            <person name="Finn R."/>
            <person name="Kale V."/>
            <person name="Holt S."/>
            <person name="Cochrane G."/>
            <person name="Meng A."/>
            <person name="Brown T."/>
            <person name="Cohen L."/>
        </authorList>
    </citation>
    <scope>NUCLEOTIDE SEQUENCE</scope>
    <source>
        <strain evidence="7">CCMP 769</strain>
    </source>
</reference>
<dbReference type="PROSITE" id="PS50802">
    <property type="entry name" value="OTU"/>
    <property type="match status" value="1"/>
</dbReference>
<evidence type="ECO:0000256" key="1">
    <source>
        <dbReference type="ARBA" id="ARBA00000707"/>
    </source>
</evidence>
<dbReference type="AlphaFoldDB" id="A0A7S3A5N9"/>
<dbReference type="CDD" id="cd22746">
    <property type="entry name" value="OTU_plant_OTU3_4-like"/>
    <property type="match status" value="1"/>
</dbReference>
<dbReference type="PANTHER" id="PTHR13312:SF6">
    <property type="entry name" value="UBIQUITIN THIOESTERASE OTU"/>
    <property type="match status" value="1"/>
</dbReference>
<accession>A0A7S3A5N9</accession>
<proteinExistence type="predicted"/>
<dbReference type="PANTHER" id="PTHR13312">
    <property type="entry name" value="HIV-INDUCED PROTEIN-7-LIKE PROTEASE"/>
    <property type="match status" value="1"/>
</dbReference>
<gene>
    <name evidence="7" type="ORF">RMAR00112_LOCUS30530</name>
</gene>
<dbReference type="InterPro" id="IPR038765">
    <property type="entry name" value="Papain-like_cys_pep_sf"/>
</dbReference>
<evidence type="ECO:0000313" key="7">
    <source>
        <dbReference type="EMBL" id="CAE0062460.1"/>
    </source>
</evidence>